<comment type="catalytic activity">
    <reaction evidence="7">
        <text>L-seryl-[protein] + ATP = O-phospho-L-seryl-[protein] + ADP + H(+)</text>
        <dbReference type="Rhea" id="RHEA:17989"/>
        <dbReference type="Rhea" id="RHEA-COMP:9863"/>
        <dbReference type="Rhea" id="RHEA-COMP:11604"/>
        <dbReference type="ChEBI" id="CHEBI:15378"/>
        <dbReference type="ChEBI" id="CHEBI:29999"/>
        <dbReference type="ChEBI" id="CHEBI:30616"/>
        <dbReference type="ChEBI" id="CHEBI:83421"/>
        <dbReference type="ChEBI" id="CHEBI:456216"/>
        <dbReference type="EC" id="2.7.11.1"/>
    </reaction>
</comment>
<dbReference type="RefSeq" id="WP_149112532.1">
    <property type="nucleotide sequence ID" value="NZ_CP042425.1"/>
</dbReference>
<keyword evidence="10" id="KW-1133">Transmembrane helix</keyword>
<dbReference type="AlphaFoldDB" id="A0A5C1AEY4"/>
<dbReference type="PROSITE" id="PS00107">
    <property type="entry name" value="PROTEIN_KINASE_ATP"/>
    <property type="match status" value="1"/>
</dbReference>
<keyword evidence="2" id="KW-0808">Transferase</keyword>
<evidence type="ECO:0000256" key="9">
    <source>
        <dbReference type="SAM" id="MobiDB-lite"/>
    </source>
</evidence>
<keyword evidence="3 8" id="KW-0547">Nucleotide-binding</keyword>
<keyword evidence="1 12" id="KW-0723">Serine/threonine-protein kinase</keyword>
<feature type="transmembrane region" description="Helical" evidence="10">
    <location>
        <begin position="510"/>
        <end position="531"/>
    </location>
</feature>
<feature type="transmembrane region" description="Helical" evidence="10">
    <location>
        <begin position="424"/>
        <end position="442"/>
    </location>
</feature>
<comment type="catalytic activity">
    <reaction evidence="6">
        <text>L-threonyl-[protein] + ATP = O-phospho-L-threonyl-[protein] + ADP + H(+)</text>
        <dbReference type="Rhea" id="RHEA:46608"/>
        <dbReference type="Rhea" id="RHEA-COMP:11060"/>
        <dbReference type="Rhea" id="RHEA-COMP:11605"/>
        <dbReference type="ChEBI" id="CHEBI:15378"/>
        <dbReference type="ChEBI" id="CHEBI:30013"/>
        <dbReference type="ChEBI" id="CHEBI:30616"/>
        <dbReference type="ChEBI" id="CHEBI:61977"/>
        <dbReference type="ChEBI" id="CHEBI:456216"/>
        <dbReference type="EC" id="2.7.11.1"/>
    </reaction>
</comment>
<keyword evidence="4 12" id="KW-0418">Kinase</keyword>
<keyword evidence="13" id="KW-1185">Reference proteome</keyword>
<dbReference type="Proteomes" id="UP000324974">
    <property type="component" value="Chromosome"/>
</dbReference>
<feature type="transmembrane region" description="Helical" evidence="10">
    <location>
        <begin position="481"/>
        <end position="504"/>
    </location>
</feature>
<dbReference type="InterPro" id="IPR017441">
    <property type="entry name" value="Protein_kinase_ATP_BS"/>
</dbReference>
<evidence type="ECO:0000256" key="5">
    <source>
        <dbReference type="ARBA" id="ARBA00022840"/>
    </source>
</evidence>
<dbReference type="Gene3D" id="3.30.200.20">
    <property type="entry name" value="Phosphorylase Kinase, domain 1"/>
    <property type="match status" value="1"/>
</dbReference>
<dbReference type="GO" id="GO:0005524">
    <property type="term" value="F:ATP binding"/>
    <property type="evidence" value="ECO:0007669"/>
    <property type="project" value="UniProtKB-UniRule"/>
</dbReference>
<dbReference type="GO" id="GO:0004674">
    <property type="term" value="F:protein serine/threonine kinase activity"/>
    <property type="evidence" value="ECO:0007669"/>
    <property type="project" value="UniProtKB-KW"/>
</dbReference>
<feature type="transmembrane region" description="Helical" evidence="10">
    <location>
        <begin position="729"/>
        <end position="749"/>
    </location>
</feature>
<dbReference type="Gene3D" id="1.10.510.10">
    <property type="entry name" value="Transferase(Phosphotransferase) domain 1"/>
    <property type="match status" value="1"/>
</dbReference>
<evidence type="ECO:0000256" key="8">
    <source>
        <dbReference type="PROSITE-ProRule" id="PRU10141"/>
    </source>
</evidence>
<evidence type="ECO:0000256" key="2">
    <source>
        <dbReference type="ARBA" id="ARBA00022679"/>
    </source>
</evidence>
<gene>
    <name evidence="12" type="ORF">PX52LOC_05003</name>
</gene>
<dbReference type="PROSITE" id="PS00108">
    <property type="entry name" value="PROTEIN_KINASE_ST"/>
    <property type="match status" value="1"/>
</dbReference>
<dbReference type="SUPFAM" id="SSF56112">
    <property type="entry name" value="Protein kinase-like (PK-like)"/>
    <property type="match status" value="1"/>
</dbReference>
<feature type="region of interest" description="Disordered" evidence="9">
    <location>
        <begin position="81"/>
        <end position="100"/>
    </location>
</feature>
<organism evidence="12 13">
    <name type="scientific">Limnoglobus roseus</name>
    <dbReference type="NCBI Taxonomy" id="2598579"/>
    <lineage>
        <taxon>Bacteria</taxon>
        <taxon>Pseudomonadati</taxon>
        <taxon>Planctomycetota</taxon>
        <taxon>Planctomycetia</taxon>
        <taxon>Gemmatales</taxon>
        <taxon>Gemmataceae</taxon>
        <taxon>Limnoglobus</taxon>
    </lineage>
</organism>
<evidence type="ECO:0000256" key="4">
    <source>
        <dbReference type="ARBA" id="ARBA00022777"/>
    </source>
</evidence>
<dbReference type="Pfam" id="PF00069">
    <property type="entry name" value="Pkinase"/>
    <property type="match status" value="1"/>
</dbReference>
<accession>A0A5C1AEY4</accession>
<name>A0A5C1AEY4_9BACT</name>
<feature type="domain" description="Protein kinase" evidence="11">
    <location>
        <begin position="105"/>
        <end position="387"/>
    </location>
</feature>
<keyword evidence="5 8" id="KW-0067">ATP-binding</keyword>
<evidence type="ECO:0000256" key="3">
    <source>
        <dbReference type="ARBA" id="ARBA00022741"/>
    </source>
</evidence>
<evidence type="ECO:0000256" key="1">
    <source>
        <dbReference type="ARBA" id="ARBA00022527"/>
    </source>
</evidence>
<evidence type="ECO:0000256" key="10">
    <source>
        <dbReference type="SAM" id="Phobius"/>
    </source>
</evidence>
<dbReference type="KEGG" id="lrs:PX52LOC_05003"/>
<keyword evidence="10" id="KW-0812">Transmembrane</keyword>
<feature type="transmembrane region" description="Helical" evidence="10">
    <location>
        <begin position="448"/>
        <end position="469"/>
    </location>
</feature>
<dbReference type="PANTHER" id="PTHR43289:SF6">
    <property type="entry name" value="SERINE_THREONINE-PROTEIN KINASE NEKL-3"/>
    <property type="match status" value="1"/>
</dbReference>
<evidence type="ECO:0000259" key="11">
    <source>
        <dbReference type="PROSITE" id="PS50011"/>
    </source>
</evidence>
<dbReference type="InterPro" id="IPR011009">
    <property type="entry name" value="Kinase-like_dom_sf"/>
</dbReference>
<feature type="transmembrane region" description="Helical" evidence="10">
    <location>
        <begin position="769"/>
        <end position="791"/>
    </location>
</feature>
<evidence type="ECO:0000313" key="13">
    <source>
        <dbReference type="Proteomes" id="UP000324974"/>
    </source>
</evidence>
<reference evidence="13" key="1">
    <citation type="submission" date="2019-08" db="EMBL/GenBank/DDBJ databases">
        <title>Limnoglobus roseus gen. nov., sp. nov., a novel freshwater planctomycete with a giant genome from the family Gemmataceae.</title>
        <authorList>
            <person name="Kulichevskaya I.S."/>
            <person name="Naumoff D.G."/>
            <person name="Miroshnikov K."/>
            <person name="Ivanova A."/>
            <person name="Philippov D.A."/>
            <person name="Hakobyan A."/>
            <person name="Rijpstra I.C."/>
            <person name="Sinninghe Damste J.S."/>
            <person name="Liesack W."/>
            <person name="Dedysh S.N."/>
        </authorList>
    </citation>
    <scope>NUCLEOTIDE SEQUENCE [LARGE SCALE GENOMIC DNA]</scope>
    <source>
        <strain evidence="13">PX52</strain>
    </source>
</reference>
<evidence type="ECO:0000313" key="12">
    <source>
        <dbReference type="EMBL" id="QEL17989.1"/>
    </source>
</evidence>
<protein>
    <submittedName>
        <fullName evidence="12">Serine/threonine protein kinase</fullName>
    </submittedName>
</protein>
<feature type="transmembrane region" description="Helical" evidence="10">
    <location>
        <begin position="825"/>
        <end position="843"/>
    </location>
</feature>
<sequence>MPTVCPFCQANHHEQLSTHGLPFHRCPACNRFFPSASRAQLWPAESLEADSRFQANGTSQVAVADPAVRTPMPLPRAAIPAQDTADDFSPSQTPGPRTHPIVPGYRIERILGRGGMGTVYLARQLSLDRPVALKVMSRRWANDPIFVARFTREAYAAAQLNHPNLVQVYDIGEVESTKFFSMEYVAGRSICDILRNDGKFDPETAVGYILQAARGLKLAHDRGMIHRDIKPDNLLLDIQGLVKVADLGLVKTPDMSHDADKVDSNASSLSGLYTIPADMTGTRMALGTPAYMSPEQCRDAATVDHRADIYSLGCTLYVMVTGRQPFEGDTAVELMTAHAYKPLVPPDEIANRVPKELSSVIQKMMAKHPGERFQTMGEVVRTLEQWLGIHTTTRVSAREDVIAKFEVAVDQFHYSPTNLRRSRILTGFLASCLVSALVLTFVGRLDWAFGLAGMVLQAASVYFVVNGVARRTYLFRRVRQLVLGCSVGDWLVFGGGVVLCVIFLWMLKLFWIWTGFGLIGVALAFALRYGLDRAVEAERNPILDECELILKRMRSEGLNEDQLHLFVAKYAGRFWEELYEELFGYESKLTARTQLLRGECAGQRERFAVWREPIVQLIDSVEQSRQHDRERNLFIQIETKRLLATGMVARAARHHAEQSADEMLQSVNAIRDAELARRMKGMSGDPTGTSGTVEVVRRLIHGSSANVSAEPVDYLGWAIWLVCGPHVRVVFGTICLAGCVTWAVQNHVFTPADGVGAMPLMIAGVPLEATIWIDTATVGWAGILLITSLFYRGPWMSVLVLLGAAVTVFAHKLAAIPSVEPIQDFHVGAMLGTVLSLVGYRFGRR</sequence>
<evidence type="ECO:0000256" key="7">
    <source>
        <dbReference type="ARBA" id="ARBA00048679"/>
    </source>
</evidence>
<dbReference type="InterPro" id="IPR008271">
    <property type="entry name" value="Ser/Thr_kinase_AS"/>
</dbReference>
<dbReference type="EMBL" id="CP042425">
    <property type="protein sequence ID" value="QEL17989.1"/>
    <property type="molecule type" value="Genomic_DNA"/>
</dbReference>
<dbReference type="FunFam" id="3.30.200.20:FF:000035">
    <property type="entry name" value="Serine/threonine protein kinase Stk1"/>
    <property type="match status" value="1"/>
</dbReference>
<proteinExistence type="predicted"/>
<evidence type="ECO:0000256" key="6">
    <source>
        <dbReference type="ARBA" id="ARBA00047899"/>
    </source>
</evidence>
<dbReference type="PANTHER" id="PTHR43289">
    <property type="entry name" value="MITOGEN-ACTIVATED PROTEIN KINASE KINASE KINASE 20-RELATED"/>
    <property type="match status" value="1"/>
</dbReference>
<keyword evidence="10" id="KW-0472">Membrane</keyword>
<dbReference type="InterPro" id="IPR000719">
    <property type="entry name" value="Prot_kinase_dom"/>
</dbReference>
<dbReference type="CDD" id="cd14014">
    <property type="entry name" value="STKc_PknB_like"/>
    <property type="match status" value="1"/>
</dbReference>
<feature type="transmembrane region" description="Helical" evidence="10">
    <location>
        <begin position="798"/>
        <end position="819"/>
    </location>
</feature>
<dbReference type="OrthoDB" id="6111975at2"/>
<dbReference type="PROSITE" id="PS50011">
    <property type="entry name" value="PROTEIN_KINASE_DOM"/>
    <property type="match status" value="1"/>
</dbReference>
<feature type="binding site" evidence="8">
    <location>
        <position position="134"/>
    </location>
    <ligand>
        <name>ATP</name>
        <dbReference type="ChEBI" id="CHEBI:30616"/>
    </ligand>
</feature>
<dbReference type="SMART" id="SM00220">
    <property type="entry name" value="S_TKc"/>
    <property type="match status" value="1"/>
</dbReference>